<comment type="caution">
    <text evidence="1">The sequence shown here is derived from an EMBL/GenBank/DDBJ whole genome shotgun (WGS) entry which is preliminary data.</text>
</comment>
<organism evidence="1 2">
    <name type="scientific">Candidatus Methylomirabilis limnetica</name>
    <dbReference type="NCBI Taxonomy" id="2033718"/>
    <lineage>
        <taxon>Bacteria</taxon>
        <taxon>Candidatus Methylomirabilota</taxon>
        <taxon>Candidatus Methylomirabilia</taxon>
        <taxon>Candidatus Methylomirabilales</taxon>
        <taxon>Candidatus Methylomirabilaceae</taxon>
        <taxon>Candidatus Methylomirabilis</taxon>
    </lineage>
</organism>
<reference evidence="2" key="2">
    <citation type="journal article" date="2018" name="Environ. Microbiol.">
        <title>Bloom of a denitrifying methanotroph, 'Candidatus Methylomirabilis limnetica', in a deep stratified lake.</title>
        <authorList>
            <person name="Graf J.S."/>
            <person name="Mayr M.J."/>
            <person name="Marchant H.K."/>
            <person name="Tienken D."/>
            <person name="Hach P.F."/>
            <person name="Brand A."/>
            <person name="Schubert C.J."/>
            <person name="Kuypers M.M."/>
            <person name="Milucka J."/>
        </authorList>
    </citation>
    <scope>NUCLEOTIDE SEQUENCE [LARGE SCALE GENOMIC DNA]</scope>
    <source>
        <strain evidence="2">Zug</strain>
    </source>
</reference>
<dbReference type="Proteomes" id="UP000241436">
    <property type="component" value="Unassembled WGS sequence"/>
</dbReference>
<evidence type="ECO:0000313" key="1">
    <source>
        <dbReference type="EMBL" id="PTL36037.1"/>
    </source>
</evidence>
<keyword evidence="2" id="KW-1185">Reference proteome</keyword>
<dbReference type="InterPro" id="IPR000801">
    <property type="entry name" value="Esterase-like"/>
</dbReference>
<name>A0A2T4TY59_9BACT</name>
<reference evidence="1 2" key="1">
    <citation type="submission" date="2017-09" db="EMBL/GenBank/DDBJ databases">
        <title>Bloom of a denitrifying methanotroph, Candidatus Methylomirabilis limnetica, in a deep stratified lake.</title>
        <authorList>
            <person name="Graf J.S."/>
            <person name="Marchant H.K."/>
            <person name="Tienken D."/>
            <person name="Hach P.F."/>
            <person name="Brand A."/>
            <person name="Schubert C.J."/>
            <person name="Kuypers M.M."/>
            <person name="Milucka J."/>
        </authorList>
    </citation>
    <scope>NUCLEOTIDE SEQUENCE [LARGE SCALE GENOMIC DNA]</scope>
    <source>
        <strain evidence="1 2">Zug</strain>
    </source>
</reference>
<dbReference type="Pfam" id="PF00756">
    <property type="entry name" value="Esterase"/>
    <property type="match status" value="1"/>
</dbReference>
<accession>A0A2T4TY59</accession>
<protein>
    <submittedName>
        <fullName evidence="1">Esterase</fullName>
    </submittedName>
</protein>
<dbReference type="InterPro" id="IPR029058">
    <property type="entry name" value="AB_hydrolase_fold"/>
</dbReference>
<dbReference type="EMBL" id="NVQC01000020">
    <property type="protein sequence ID" value="PTL36037.1"/>
    <property type="molecule type" value="Genomic_DNA"/>
</dbReference>
<gene>
    <name evidence="1" type="ORF">CLG94_06995</name>
</gene>
<dbReference type="PANTHER" id="PTHR48098">
    <property type="entry name" value="ENTEROCHELIN ESTERASE-RELATED"/>
    <property type="match status" value="1"/>
</dbReference>
<proteinExistence type="predicted"/>
<sequence>MPYQTKRQANETVEENMPAIPERQALRQVIVDSLCLRDNPLGDPHVRRFPVYVPPQYDTEHERRFPVVWLLAGYGGWGEQKATAVRAWEEPLPDQLDRLMRAGDLEPALVAFPDCFTRFGGSQYRNSLGTGRYGDYLADELVSAVDARFRTQADRDRRAVMGKSSGGYGALMMAMLRPDVFGLCCATAADSYFPLSCVQDFGKALQVYHRHGGPEGFVAAFAHKRTRTPAELSAMMVLAYAQCYSPNAQVPVYGADLPFDLDTGEMITATWRRWLACDPVSMVEGHVEALRGMRLLFLDAGTSDEWFLNFGHRVLASRLRHHNIPFEFEEFDGGHMGVGYRVIDSLRHITAALRR</sequence>
<dbReference type="SUPFAM" id="SSF53474">
    <property type="entry name" value="alpha/beta-Hydrolases"/>
    <property type="match status" value="1"/>
</dbReference>
<dbReference type="Gene3D" id="3.40.50.1820">
    <property type="entry name" value="alpha/beta hydrolase"/>
    <property type="match status" value="1"/>
</dbReference>
<dbReference type="AlphaFoldDB" id="A0A2T4TY59"/>
<dbReference type="InterPro" id="IPR050583">
    <property type="entry name" value="Mycobacterial_A85_antigen"/>
</dbReference>
<evidence type="ECO:0000313" key="2">
    <source>
        <dbReference type="Proteomes" id="UP000241436"/>
    </source>
</evidence>